<dbReference type="GO" id="GO:0005524">
    <property type="term" value="F:ATP binding"/>
    <property type="evidence" value="ECO:0007669"/>
    <property type="project" value="InterPro"/>
</dbReference>
<protein>
    <submittedName>
        <fullName evidence="1">Uncharacterized protein</fullName>
    </submittedName>
</protein>
<dbReference type="Proteomes" id="UP000800035">
    <property type="component" value="Unassembled WGS sequence"/>
</dbReference>
<dbReference type="GO" id="GO:0016773">
    <property type="term" value="F:phosphotransferase activity, alcohol group as acceptor"/>
    <property type="evidence" value="ECO:0007669"/>
    <property type="project" value="InterPro"/>
</dbReference>
<dbReference type="EMBL" id="ML976991">
    <property type="protein sequence ID" value="KAF1956783.1"/>
    <property type="molecule type" value="Genomic_DNA"/>
</dbReference>
<reference evidence="1" key="1">
    <citation type="journal article" date="2020" name="Stud. Mycol.">
        <title>101 Dothideomycetes genomes: a test case for predicting lifestyles and emergence of pathogens.</title>
        <authorList>
            <person name="Haridas S."/>
            <person name="Albert R."/>
            <person name="Binder M."/>
            <person name="Bloem J."/>
            <person name="Labutti K."/>
            <person name="Salamov A."/>
            <person name="Andreopoulos B."/>
            <person name="Baker S."/>
            <person name="Barry K."/>
            <person name="Bills G."/>
            <person name="Bluhm B."/>
            <person name="Cannon C."/>
            <person name="Castanera R."/>
            <person name="Culley D."/>
            <person name="Daum C."/>
            <person name="Ezra D."/>
            <person name="Gonzalez J."/>
            <person name="Henrissat B."/>
            <person name="Kuo A."/>
            <person name="Liang C."/>
            <person name="Lipzen A."/>
            <person name="Lutzoni F."/>
            <person name="Magnuson J."/>
            <person name="Mondo S."/>
            <person name="Nolan M."/>
            <person name="Ohm R."/>
            <person name="Pangilinan J."/>
            <person name="Park H.-J."/>
            <person name="Ramirez L."/>
            <person name="Alfaro M."/>
            <person name="Sun H."/>
            <person name="Tritt A."/>
            <person name="Yoshinaga Y."/>
            <person name="Zwiers L.-H."/>
            <person name="Turgeon B."/>
            <person name="Goodwin S."/>
            <person name="Spatafora J."/>
            <person name="Crous P."/>
            <person name="Grigoriev I."/>
        </authorList>
    </citation>
    <scope>NUCLEOTIDE SEQUENCE</scope>
    <source>
        <strain evidence="1">CBS 675.92</strain>
    </source>
</reference>
<dbReference type="Gene3D" id="3.30.420.40">
    <property type="match status" value="2"/>
</dbReference>
<keyword evidence="2" id="KW-1185">Reference proteome</keyword>
<dbReference type="InterPro" id="IPR005338">
    <property type="entry name" value="Anhydro_N_Ac-Mur_kinase"/>
</dbReference>
<dbReference type="OrthoDB" id="5427593at2759"/>
<proteinExistence type="predicted"/>
<name>A0A6A5TV29_9PLEO</name>
<dbReference type="PANTHER" id="PTHR30605:SF0">
    <property type="entry name" value="ANHYDRO-N-ACETYLMURAMIC ACID KINASE"/>
    <property type="match status" value="1"/>
</dbReference>
<dbReference type="GO" id="GO:0006040">
    <property type="term" value="P:amino sugar metabolic process"/>
    <property type="evidence" value="ECO:0007669"/>
    <property type="project" value="InterPro"/>
</dbReference>
<dbReference type="PANTHER" id="PTHR30605">
    <property type="entry name" value="ANHYDRO-N-ACETYLMURAMIC ACID KINASE"/>
    <property type="match status" value="1"/>
</dbReference>
<sequence>MATLGLDRRKRLANSLDLTVLGLCAGASLASVGCSLMRYRQRSPDQQLHMDFLLYDEIAVPLQVRSPIITLLRDHRMNPHAMLRVHKNVGHMLATTVQCFCKNNNISPETIDLISSQVDSIPASVLPSSYWTAVTTPQFQSWTAVVANETEITTATNLPVTRPPSRQSGSSAEASIDSIFLQHPTKFRVCLTINDLVHISFIPPSEPATPSTTPRFPSADCGPGTMFIDYAVRYASSNQQENDRNGSYGARGTVNLSIVDRFLATHDYSARSPPMNIAFEMFGQHEAQSLIDDCLFLSMSEADTVATVTRITAQNIVLQYRRLLATWFPGQKVDELFICGPGANNMNIVDHLESSLPEVVTKPLHDIGIPGDAKDSVRCAQLGLETLLLHARDEVSMELDEQNPRKLLDNVIKGKRWEEIKEQIVRFSGGEEIPPVRRVVVEREGQ</sequence>
<evidence type="ECO:0000313" key="1">
    <source>
        <dbReference type="EMBL" id="KAF1956783.1"/>
    </source>
</evidence>
<dbReference type="GO" id="GO:0009254">
    <property type="term" value="P:peptidoglycan turnover"/>
    <property type="evidence" value="ECO:0007669"/>
    <property type="project" value="InterPro"/>
</dbReference>
<accession>A0A6A5TV29</accession>
<evidence type="ECO:0000313" key="2">
    <source>
        <dbReference type="Proteomes" id="UP000800035"/>
    </source>
</evidence>
<gene>
    <name evidence="1" type="ORF">CC80DRAFT_412571</name>
</gene>
<organism evidence="1 2">
    <name type="scientific">Byssothecium circinans</name>
    <dbReference type="NCBI Taxonomy" id="147558"/>
    <lineage>
        <taxon>Eukaryota</taxon>
        <taxon>Fungi</taxon>
        <taxon>Dikarya</taxon>
        <taxon>Ascomycota</taxon>
        <taxon>Pezizomycotina</taxon>
        <taxon>Dothideomycetes</taxon>
        <taxon>Pleosporomycetidae</taxon>
        <taxon>Pleosporales</taxon>
        <taxon>Massarineae</taxon>
        <taxon>Massarinaceae</taxon>
        <taxon>Byssothecium</taxon>
    </lineage>
</organism>
<dbReference type="AlphaFoldDB" id="A0A6A5TV29"/>
<dbReference type="Pfam" id="PF03702">
    <property type="entry name" value="AnmK"/>
    <property type="match status" value="1"/>
</dbReference>